<sequence>MFTGLRPRQFQRLVRAVHGAGGQDLDPGRPGRPWSLLPEDRVLLVAMYCRTNLSMPQFAPLFGISTAAVGRIPSPRPPPRSLPRLYSRWPYR</sequence>
<dbReference type="Pfam" id="PF13613">
    <property type="entry name" value="HTH_Tnp_4"/>
    <property type="match status" value="1"/>
</dbReference>
<feature type="compositionally biased region" description="Low complexity" evidence="1">
    <location>
        <begin position="82"/>
        <end position="92"/>
    </location>
</feature>
<evidence type="ECO:0000256" key="1">
    <source>
        <dbReference type="SAM" id="MobiDB-lite"/>
    </source>
</evidence>
<dbReference type="Proteomes" id="UP001596083">
    <property type="component" value="Unassembled WGS sequence"/>
</dbReference>
<gene>
    <name evidence="3" type="ORF">ACFP1Z_32765</name>
</gene>
<feature type="region of interest" description="Disordered" evidence="1">
    <location>
        <begin position="70"/>
        <end position="92"/>
    </location>
</feature>
<evidence type="ECO:0000259" key="2">
    <source>
        <dbReference type="Pfam" id="PF13613"/>
    </source>
</evidence>
<dbReference type="InterPro" id="IPR027805">
    <property type="entry name" value="Transposase_HTH_dom"/>
</dbReference>
<dbReference type="EMBL" id="JBHSPB010000039">
    <property type="protein sequence ID" value="MFC5724929.1"/>
    <property type="molecule type" value="Genomic_DNA"/>
</dbReference>
<feature type="domain" description="Transposase Helix-turn-helix" evidence="2">
    <location>
        <begin position="34"/>
        <end position="72"/>
    </location>
</feature>
<proteinExistence type="predicted"/>
<reference evidence="4" key="1">
    <citation type="journal article" date="2019" name="Int. J. Syst. Evol. Microbiol.">
        <title>The Global Catalogue of Microorganisms (GCM) 10K type strain sequencing project: providing services to taxonomists for standard genome sequencing and annotation.</title>
        <authorList>
            <consortium name="The Broad Institute Genomics Platform"/>
            <consortium name="The Broad Institute Genome Sequencing Center for Infectious Disease"/>
            <person name="Wu L."/>
            <person name="Ma J."/>
        </authorList>
    </citation>
    <scope>NUCLEOTIDE SEQUENCE [LARGE SCALE GENOMIC DNA]</scope>
    <source>
        <strain evidence="4">CGMCC 4.7304</strain>
    </source>
</reference>
<evidence type="ECO:0000313" key="4">
    <source>
        <dbReference type="Proteomes" id="UP001596083"/>
    </source>
</evidence>
<evidence type="ECO:0000313" key="3">
    <source>
        <dbReference type="EMBL" id="MFC5724929.1"/>
    </source>
</evidence>
<protein>
    <submittedName>
        <fullName evidence="3">Transposase family protein</fullName>
    </submittedName>
</protein>
<keyword evidence="4" id="KW-1185">Reference proteome</keyword>
<name>A0ABW0ZCW8_9ACTN</name>
<comment type="caution">
    <text evidence="3">The sequence shown here is derived from an EMBL/GenBank/DDBJ whole genome shotgun (WGS) entry which is preliminary data.</text>
</comment>
<accession>A0ABW0ZCW8</accession>
<dbReference type="RefSeq" id="WP_390321587.1">
    <property type="nucleotide sequence ID" value="NZ_JBHSPB010000039.1"/>
</dbReference>
<organism evidence="3 4">
    <name type="scientific">Streptomyces gamaensis</name>
    <dbReference type="NCBI Taxonomy" id="1763542"/>
    <lineage>
        <taxon>Bacteria</taxon>
        <taxon>Bacillati</taxon>
        <taxon>Actinomycetota</taxon>
        <taxon>Actinomycetes</taxon>
        <taxon>Kitasatosporales</taxon>
        <taxon>Streptomycetaceae</taxon>
        <taxon>Streptomyces</taxon>
    </lineage>
</organism>